<evidence type="ECO:0000313" key="2">
    <source>
        <dbReference type="EMBL" id="MPM53169.1"/>
    </source>
</evidence>
<dbReference type="Gene3D" id="1.20.272.10">
    <property type="match status" value="1"/>
</dbReference>
<evidence type="ECO:0000259" key="1">
    <source>
        <dbReference type="Pfam" id="PF12169"/>
    </source>
</evidence>
<gene>
    <name evidence="2" type="ORF">SDC9_99934</name>
</gene>
<dbReference type="GO" id="GO:0006260">
    <property type="term" value="P:DNA replication"/>
    <property type="evidence" value="ECO:0007669"/>
    <property type="project" value="InterPro"/>
</dbReference>
<dbReference type="InterPro" id="IPR022754">
    <property type="entry name" value="DNA_pol_III_gamma-3"/>
</dbReference>
<dbReference type="GO" id="GO:0003887">
    <property type="term" value="F:DNA-directed DNA polymerase activity"/>
    <property type="evidence" value="ECO:0007669"/>
    <property type="project" value="InterPro"/>
</dbReference>
<dbReference type="GO" id="GO:0003677">
    <property type="term" value="F:DNA binding"/>
    <property type="evidence" value="ECO:0007669"/>
    <property type="project" value="InterPro"/>
</dbReference>
<comment type="caution">
    <text evidence="2">The sequence shown here is derived from an EMBL/GenBank/DDBJ whole genome shotgun (WGS) entry which is preliminary data.</text>
</comment>
<dbReference type="SUPFAM" id="SSF48019">
    <property type="entry name" value="post-AAA+ oligomerization domain-like"/>
    <property type="match status" value="1"/>
</dbReference>
<feature type="domain" description="DNA polymerase III gamma subunit" evidence="1">
    <location>
        <begin position="2"/>
        <end position="92"/>
    </location>
</feature>
<accession>A0A645AJ24</accession>
<dbReference type="Pfam" id="PF12169">
    <property type="entry name" value="DNA_pol3_gamma3"/>
    <property type="match status" value="1"/>
</dbReference>
<organism evidence="2">
    <name type="scientific">bioreactor metagenome</name>
    <dbReference type="NCBI Taxonomy" id="1076179"/>
    <lineage>
        <taxon>unclassified sequences</taxon>
        <taxon>metagenomes</taxon>
        <taxon>ecological metagenomes</taxon>
    </lineage>
</organism>
<dbReference type="AlphaFoldDB" id="A0A645AJ24"/>
<sequence length="309" mass="34307">MNELIGQGKDVKQILTELSEYLRALLLYQAAPHYGDIYLTDTKEALQKLAPLFTEARIVAAQQRLHEAMEELRWAVRGKITAELCVFDLCKLEGSSLQALQARVEKLEKMLAGKDFREDAALVAAPVTPGHSVPEPVKRVKRAAETIVPSWAEPPEQVAAAVVTVKEPHEVAAKTYEEVGPEKVKTESRVTSGEMIPEGEELWSKALARIKADKKMSLHACASCGSVEGFDGRNLTVAFKVAYSCERMKRHDYKQKIEEVMLELSREAVCLHCVVEEAKPAKKAAKKEQEIDPTVKKALEIFGGTIEKL</sequence>
<name>A0A645AJ24_9ZZZZ</name>
<proteinExistence type="predicted"/>
<dbReference type="EMBL" id="VSSQ01014207">
    <property type="protein sequence ID" value="MPM53169.1"/>
    <property type="molecule type" value="Genomic_DNA"/>
</dbReference>
<dbReference type="InterPro" id="IPR008921">
    <property type="entry name" value="DNA_pol3_clamp-load_cplx_C"/>
</dbReference>
<protein>
    <recommendedName>
        <fullName evidence="1">DNA polymerase III gamma subunit domain-containing protein</fullName>
    </recommendedName>
</protein>
<reference evidence="2" key="1">
    <citation type="submission" date="2019-08" db="EMBL/GenBank/DDBJ databases">
        <authorList>
            <person name="Kucharzyk K."/>
            <person name="Murdoch R.W."/>
            <person name="Higgins S."/>
            <person name="Loffler F."/>
        </authorList>
    </citation>
    <scope>NUCLEOTIDE SEQUENCE</scope>
</reference>